<dbReference type="Proteomes" id="UP000821853">
    <property type="component" value="Chromosome 1"/>
</dbReference>
<dbReference type="VEuPathDB" id="VectorBase:HLOH_056609"/>
<feature type="region of interest" description="Disordered" evidence="1">
    <location>
        <begin position="203"/>
        <end position="224"/>
    </location>
</feature>
<keyword evidence="3" id="KW-1185">Reference proteome</keyword>
<protein>
    <submittedName>
        <fullName evidence="2">Uncharacterized protein</fullName>
    </submittedName>
</protein>
<dbReference type="AlphaFoldDB" id="A0A9J6FI64"/>
<reference evidence="2 3" key="1">
    <citation type="journal article" date="2020" name="Cell">
        <title>Large-Scale Comparative Analyses of Tick Genomes Elucidate Their Genetic Diversity and Vector Capacities.</title>
        <authorList>
            <consortium name="Tick Genome and Microbiome Consortium (TIGMIC)"/>
            <person name="Jia N."/>
            <person name="Wang J."/>
            <person name="Shi W."/>
            <person name="Du L."/>
            <person name="Sun Y."/>
            <person name="Zhan W."/>
            <person name="Jiang J.F."/>
            <person name="Wang Q."/>
            <person name="Zhang B."/>
            <person name="Ji P."/>
            <person name="Bell-Sakyi L."/>
            <person name="Cui X.M."/>
            <person name="Yuan T.T."/>
            <person name="Jiang B.G."/>
            <person name="Yang W.F."/>
            <person name="Lam T.T."/>
            <person name="Chang Q.C."/>
            <person name="Ding S.J."/>
            <person name="Wang X.J."/>
            <person name="Zhu J.G."/>
            <person name="Ruan X.D."/>
            <person name="Zhao L."/>
            <person name="Wei J.T."/>
            <person name="Ye R.Z."/>
            <person name="Que T.C."/>
            <person name="Du C.H."/>
            <person name="Zhou Y.H."/>
            <person name="Cheng J.X."/>
            <person name="Dai P.F."/>
            <person name="Guo W.B."/>
            <person name="Han X.H."/>
            <person name="Huang E.J."/>
            <person name="Li L.F."/>
            <person name="Wei W."/>
            <person name="Gao Y.C."/>
            <person name="Liu J.Z."/>
            <person name="Shao H.Z."/>
            <person name="Wang X."/>
            <person name="Wang C.C."/>
            <person name="Yang T.C."/>
            <person name="Huo Q.B."/>
            <person name="Li W."/>
            <person name="Chen H.Y."/>
            <person name="Chen S.E."/>
            <person name="Zhou L.G."/>
            <person name="Ni X.B."/>
            <person name="Tian J.H."/>
            <person name="Sheng Y."/>
            <person name="Liu T."/>
            <person name="Pan Y.S."/>
            <person name="Xia L.Y."/>
            <person name="Li J."/>
            <person name="Zhao F."/>
            <person name="Cao W.C."/>
        </authorList>
    </citation>
    <scope>NUCLEOTIDE SEQUENCE [LARGE SCALE GENOMIC DNA]</scope>
    <source>
        <strain evidence="2">HaeL-2018</strain>
    </source>
</reference>
<evidence type="ECO:0000313" key="2">
    <source>
        <dbReference type="EMBL" id="KAH9362635.1"/>
    </source>
</evidence>
<accession>A0A9J6FI64</accession>
<evidence type="ECO:0000256" key="1">
    <source>
        <dbReference type="SAM" id="MobiDB-lite"/>
    </source>
</evidence>
<evidence type="ECO:0000313" key="3">
    <source>
        <dbReference type="Proteomes" id="UP000821853"/>
    </source>
</evidence>
<comment type="caution">
    <text evidence="2">The sequence shown here is derived from an EMBL/GenBank/DDBJ whole genome shotgun (WGS) entry which is preliminary data.</text>
</comment>
<name>A0A9J6FI64_HAELO</name>
<feature type="compositionally biased region" description="Polar residues" evidence="1">
    <location>
        <begin position="208"/>
        <end position="218"/>
    </location>
</feature>
<proteinExistence type="predicted"/>
<sequence length="243" mass="26512">MAASTKQLLDVGIYKTLDELIEAQRIPQYNRLAGTPTGWAILQSLHIPFAGQNGTKCTIGEDLRAKISVAALPRNMHPKYHQDRRLACAKALPKQYCSNPAVCNVGTADYPGQRAVVDQEGSATSSCSIPTSNSETREEVAIALAITGNQATNIILDSKVALRNCARGRISTAASKIQGTSAWYGRQQLTRLSRGTRWHMKQTEDTQTRLTSNPTTCRLRQGGEGGGGKRLAAYREITQFYIC</sequence>
<dbReference type="EMBL" id="JABSTR010000001">
    <property type="protein sequence ID" value="KAH9362635.1"/>
    <property type="molecule type" value="Genomic_DNA"/>
</dbReference>
<organism evidence="2 3">
    <name type="scientific">Haemaphysalis longicornis</name>
    <name type="common">Bush tick</name>
    <dbReference type="NCBI Taxonomy" id="44386"/>
    <lineage>
        <taxon>Eukaryota</taxon>
        <taxon>Metazoa</taxon>
        <taxon>Ecdysozoa</taxon>
        <taxon>Arthropoda</taxon>
        <taxon>Chelicerata</taxon>
        <taxon>Arachnida</taxon>
        <taxon>Acari</taxon>
        <taxon>Parasitiformes</taxon>
        <taxon>Ixodida</taxon>
        <taxon>Ixodoidea</taxon>
        <taxon>Ixodidae</taxon>
        <taxon>Haemaphysalinae</taxon>
        <taxon>Haemaphysalis</taxon>
    </lineage>
</organism>
<gene>
    <name evidence="2" type="ORF">HPB48_001268</name>
</gene>
<dbReference type="OrthoDB" id="6513103at2759"/>